<sequence>MKKAIILLAVCLPISMQFAAGMSSVSRTDMPVVVVRDWTKSATATWPAMKDGKTLWYKLDKKAGLWWSADGKKWAAVKEGAWMDKDGKWLKIHEHKLVWSTDGKSWSEVPEWKWEGSDGKWYKFDNNWTLWVNE</sequence>
<dbReference type="EMBL" id="FUWZ01000009">
    <property type="protein sequence ID" value="SKA47792.1"/>
    <property type="molecule type" value="Genomic_DNA"/>
</dbReference>
<dbReference type="Proteomes" id="UP000190367">
    <property type="component" value="Unassembled WGS sequence"/>
</dbReference>
<protein>
    <recommendedName>
        <fullName evidence="2">WWE domain-containing protein</fullName>
    </recommendedName>
</protein>
<dbReference type="AlphaFoldDB" id="A0A1T4U4V8"/>
<gene>
    <name evidence="3" type="ORF">SAMN04488128_10946</name>
</gene>
<dbReference type="OrthoDB" id="670594at2"/>
<dbReference type="STRING" id="634771.SAMN04488128_10946"/>
<name>A0A1T4U4V8_9BACT</name>
<evidence type="ECO:0000313" key="4">
    <source>
        <dbReference type="Proteomes" id="UP000190367"/>
    </source>
</evidence>
<feature type="chain" id="PRO_5013386847" description="WWE domain-containing protein" evidence="1">
    <location>
        <begin position="20"/>
        <end position="134"/>
    </location>
</feature>
<accession>A0A1T4U4V8</accession>
<proteinExistence type="predicted"/>
<reference evidence="4" key="1">
    <citation type="submission" date="2017-02" db="EMBL/GenBank/DDBJ databases">
        <authorList>
            <person name="Varghese N."/>
            <person name="Submissions S."/>
        </authorList>
    </citation>
    <scope>NUCLEOTIDE SEQUENCE [LARGE SCALE GENOMIC DNA]</scope>
    <source>
        <strain evidence="4">DSM 22224</strain>
    </source>
</reference>
<dbReference type="InterPro" id="IPR004170">
    <property type="entry name" value="WWE_dom"/>
</dbReference>
<dbReference type="PROSITE" id="PS50918">
    <property type="entry name" value="WWE"/>
    <property type="match status" value="1"/>
</dbReference>
<feature type="signal peptide" evidence="1">
    <location>
        <begin position="1"/>
        <end position="19"/>
    </location>
</feature>
<evidence type="ECO:0000256" key="1">
    <source>
        <dbReference type="SAM" id="SignalP"/>
    </source>
</evidence>
<organism evidence="3 4">
    <name type="scientific">Chitinophaga eiseniae</name>
    <dbReference type="NCBI Taxonomy" id="634771"/>
    <lineage>
        <taxon>Bacteria</taxon>
        <taxon>Pseudomonadati</taxon>
        <taxon>Bacteroidota</taxon>
        <taxon>Chitinophagia</taxon>
        <taxon>Chitinophagales</taxon>
        <taxon>Chitinophagaceae</taxon>
        <taxon>Chitinophaga</taxon>
    </lineage>
</organism>
<evidence type="ECO:0000259" key="2">
    <source>
        <dbReference type="PROSITE" id="PS50918"/>
    </source>
</evidence>
<dbReference type="RefSeq" id="WP_078673279.1">
    <property type="nucleotide sequence ID" value="NZ_FUWZ01000009.1"/>
</dbReference>
<evidence type="ECO:0000313" key="3">
    <source>
        <dbReference type="EMBL" id="SKA47792.1"/>
    </source>
</evidence>
<keyword evidence="4" id="KW-1185">Reference proteome</keyword>
<feature type="domain" description="WWE" evidence="2">
    <location>
        <begin position="96"/>
        <end position="134"/>
    </location>
</feature>
<keyword evidence="1" id="KW-0732">Signal</keyword>